<gene>
    <name evidence="2" type="ORF">CYJ41_02355</name>
</gene>
<evidence type="ECO:0000256" key="1">
    <source>
        <dbReference type="SAM" id="SignalP"/>
    </source>
</evidence>
<evidence type="ECO:0000313" key="2">
    <source>
        <dbReference type="EMBL" id="PKZ29753.1"/>
    </source>
</evidence>
<evidence type="ECO:0000313" key="3">
    <source>
        <dbReference type="Proteomes" id="UP000234639"/>
    </source>
</evidence>
<dbReference type="EMBL" id="PKHU01000002">
    <property type="protein sequence ID" value="PKZ29753.1"/>
    <property type="molecule type" value="Genomic_DNA"/>
</dbReference>
<keyword evidence="1" id="KW-0732">Signal</keyword>
<proteinExistence type="predicted"/>
<dbReference type="InterPro" id="IPR011990">
    <property type="entry name" value="TPR-like_helical_dom_sf"/>
</dbReference>
<evidence type="ECO:0008006" key="4">
    <source>
        <dbReference type="Google" id="ProtNLM"/>
    </source>
</evidence>
<reference evidence="2 3" key="1">
    <citation type="submission" date="2017-12" db="EMBL/GenBank/DDBJ databases">
        <title>Phylogenetic diversity of female urinary microbiome.</title>
        <authorList>
            <person name="Thomas-White K."/>
            <person name="Wolfe A.J."/>
        </authorList>
    </citation>
    <scope>NUCLEOTIDE SEQUENCE [LARGE SCALE GENOMIC DNA]</scope>
    <source>
        <strain evidence="2 3">UMB0112</strain>
    </source>
</reference>
<sequence length="421" mass="49830">MHRCKTIIKYLFIALFCLNLNAFDTKSYDESLNVFKALLLEEKDPKDSVSIFTYLYDKTKKPEYLKEVIKILYNYEDFTNLGFYLEKGSVVLKDDDEFLRIKIAYLLSKNSLYEALNLARNLTKIDNSTRSFIILGKIEEVLNLQNEAFKSYKKAYELDKNEINFLRYIKILTNDLEKTNEALKELENYKKENGCSLAVCSMLVDIYRQQNDFDMVVKICEELYEDTKNNKFLDYILSFYITFEEYDKAVDLLKKYDYKNKMLVELYGFLKQNDEAIKLSKEFFKKTNDTEFLALEAMNLYEKNAPNVNQKLLKEILDKFDKSIKDLNNATYENYYGYLLIDHDVDYKKGIEFVKKALLKEPDSPYYLDSLAWGYYKLKECKKADEIMKQISYKFNDFLNSSEAKEHLEAINKCLNSGDIK</sequence>
<dbReference type="AlphaFoldDB" id="A0A2I1NBI8"/>
<organism evidence="2 3">
    <name type="scientific">Campylobacter ureolyticus</name>
    <dbReference type="NCBI Taxonomy" id="827"/>
    <lineage>
        <taxon>Bacteria</taxon>
        <taxon>Pseudomonadati</taxon>
        <taxon>Campylobacterota</taxon>
        <taxon>Epsilonproteobacteria</taxon>
        <taxon>Campylobacterales</taxon>
        <taxon>Campylobacteraceae</taxon>
        <taxon>Campylobacter</taxon>
    </lineage>
</organism>
<feature type="signal peptide" evidence="1">
    <location>
        <begin position="1"/>
        <end position="22"/>
    </location>
</feature>
<dbReference type="Gene3D" id="1.25.40.10">
    <property type="entry name" value="Tetratricopeptide repeat domain"/>
    <property type="match status" value="2"/>
</dbReference>
<dbReference type="Proteomes" id="UP000234639">
    <property type="component" value="Unassembled WGS sequence"/>
</dbReference>
<protein>
    <recommendedName>
        <fullName evidence="4">ATP-dependent nuclease subunit B</fullName>
    </recommendedName>
</protein>
<accession>A0A2I1NBI8</accession>
<feature type="chain" id="PRO_5014198999" description="ATP-dependent nuclease subunit B" evidence="1">
    <location>
        <begin position="23"/>
        <end position="421"/>
    </location>
</feature>
<dbReference type="RefSeq" id="WP_101636755.1">
    <property type="nucleotide sequence ID" value="NZ_PKHU01000002.1"/>
</dbReference>
<dbReference type="SUPFAM" id="SSF48452">
    <property type="entry name" value="TPR-like"/>
    <property type="match status" value="2"/>
</dbReference>
<name>A0A2I1NBI8_9BACT</name>
<comment type="caution">
    <text evidence="2">The sequence shown here is derived from an EMBL/GenBank/DDBJ whole genome shotgun (WGS) entry which is preliminary data.</text>
</comment>